<feature type="signal peptide" evidence="2">
    <location>
        <begin position="1"/>
        <end position="15"/>
    </location>
</feature>
<dbReference type="InterPro" id="IPR000719">
    <property type="entry name" value="Prot_kinase_dom"/>
</dbReference>
<dbReference type="InterPro" id="IPR017441">
    <property type="entry name" value="Protein_kinase_ATP_BS"/>
</dbReference>
<gene>
    <name evidence="4" type="ORF">ACHHYP_13504</name>
</gene>
<keyword evidence="5" id="KW-1185">Reference proteome</keyword>
<dbReference type="EMBL" id="JNBR01001890">
    <property type="protein sequence ID" value="OQR84348.1"/>
    <property type="molecule type" value="Genomic_DNA"/>
</dbReference>
<feature type="chain" id="PRO_5013003592" description="Protein kinase domain-containing protein" evidence="2">
    <location>
        <begin position="16"/>
        <end position="267"/>
    </location>
</feature>
<feature type="binding site" evidence="1">
    <location>
        <position position="244"/>
    </location>
    <ligand>
        <name>ATP</name>
        <dbReference type="ChEBI" id="CHEBI:30616"/>
    </ligand>
</feature>
<dbReference type="GO" id="GO:0004672">
    <property type="term" value="F:protein kinase activity"/>
    <property type="evidence" value="ECO:0007669"/>
    <property type="project" value="InterPro"/>
</dbReference>
<reference evidence="4 5" key="1">
    <citation type="journal article" date="2014" name="Genome Biol. Evol.">
        <title>The secreted proteins of Achlya hypogyna and Thraustotheca clavata identify the ancestral oomycete secretome and reveal gene acquisitions by horizontal gene transfer.</title>
        <authorList>
            <person name="Misner I."/>
            <person name="Blouin N."/>
            <person name="Leonard G."/>
            <person name="Richards T.A."/>
            <person name="Lane C.E."/>
        </authorList>
    </citation>
    <scope>NUCLEOTIDE SEQUENCE [LARGE SCALE GENOMIC DNA]</scope>
    <source>
        <strain evidence="4 5">ATCC 48635</strain>
    </source>
</reference>
<sequence>MHWLLGALIPVLLAASPVTVYKEVSFSGDYLGLDETQRVTALPGSWSYEISSLMIKPGYEFIAYSPGTNVNYLGQTPYIILSRQDIPSLHRLWTKNIESYEVRRKSPFNPNPSGYLLAVVYYSESNFRGLAYYMTDSTLPIVSAPIRDNISSIAVSPGYELVATDAMGNNKSIIDDNADLGDWNKKIVSLSTATNSNNLALLDLSNLYKVRLDSGALRLDKIVGRGSFADVWKGTYDGTTVAVKRLQSGRHSNREIQDFINEMQLMA</sequence>
<evidence type="ECO:0000313" key="5">
    <source>
        <dbReference type="Proteomes" id="UP000243579"/>
    </source>
</evidence>
<evidence type="ECO:0000256" key="1">
    <source>
        <dbReference type="PROSITE-ProRule" id="PRU10141"/>
    </source>
</evidence>
<feature type="non-terminal residue" evidence="4">
    <location>
        <position position="267"/>
    </location>
</feature>
<dbReference type="AlphaFoldDB" id="A0A1V9YF56"/>
<dbReference type="Gene3D" id="3.30.200.20">
    <property type="entry name" value="Phosphorylase Kinase, domain 1"/>
    <property type="match status" value="1"/>
</dbReference>
<dbReference type="SUPFAM" id="SSF56112">
    <property type="entry name" value="Protein kinase-like (PK-like)"/>
    <property type="match status" value="1"/>
</dbReference>
<protein>
    <recommendedName>
        <fullName evidence="3">Protein kinase domain-containing protein</fullName>
    </recommendedName>
</protein>
<dbReference type="InterPro" id="IPR011009">
    <property type="entry name" value="Kinase-like_dom_sf"/>
</dbReference>
<accession>A0A1V9YF56</accession>
<feature type="domain" description="Protein kinase" evidence="3">
    <location>
        <begin position="217"/>
        <end position="267"/>
    </location>
</feature>
<dbReference type="Pfam" id="PF07714">
    <property type="entry name" value="PK_Tyr_Ser-Thr"/>
    <property type="match status" value="1"/>
</dbReference>
<keyword evidence="1" id="KW-0547">Nucleotide-binding</keyword>
<evidence type="ECO:0000256" key="2">
    <source>
        <dbReference type="SAM" id="SignalP"/>
    </source>
</evidence>
<name>A0A1V9YF56_ACHHY</name>
<proteinExistence type="predicted"/>
<dbReference type="InterPro" id="IPR001245">
    <property type="entry name" value="Ser-Thr/Tyr_kinase_cat_dom"/>
</dbReference>
<dbReference type="Gene3D" id="2.60.20.10">
    <property type="entry name" value="Crystallins"/>
    <property type="match status" value="2"/>
</dbReference>
<keyword evidence="1" id="KW-0067">ATP-binding</keyword>
<dbReference type="Proteomes" id="UP000243579">
    <property type="component" value="Unassembled WGS sequence"/>
</dbReference>
<dbReference type="GO" id="GO:0005524">
    <property type="term" value="F:ATP binding"/>
    <property type="evidence" value="ECO:0007669"/>
    <property type="project" value="UniProtKB-UniRule"/>
</dbReference>
<organism evidence="4 5">
    <name type="scientific">Achlya hypogyna</name>
    <name type="common">Oomycete</name>
    <name type="synonym">Protoachlya hypogyna</name>
    <dbReference type="NCBI Taxonomy" id="1202772"/>
    <lineage>
        <taxon>Eukaryota</taxon>
        <taxon>Sar</taxon>
        <taxon>Stramenopiles</taxon>
        <taxon>Oomycota</taxon>
        <taxon>Saprolegniomycetes</taxon>
        <taxon>Saprolegniales</taxon>
        <taxon>Achlyaceae</taxon>
        <taxon>Achlya</taxon>
    </lineage>
</organism>
<keyword evidence="2" id="KW-0732">Signal</keyword>
<evidence type="ECO:0000259" key="3">
    <source>
        <dbReference type="PROSITE" id="PS50011"/>
    </source>
</evidence>
<dbReference type="PROSITE" id="PS50011">
    <property type="entry name" value="PROTEIN_KINASE_DOM"/>
    <property type="match status" value="1"/>
</dbReference>
<dbReference type="PROSITE" id="PS00107">
    <property type="entry name" value="PROTEIN_KINASE_ATP"/>
    <property type="match status" value="1"/>
</dbReference>
<evidence type="ECO:0000313" key="4">
    <source>
        <dbReference type="EMBL" id="OQR84348.1"/>
    </source>
</evidence>
<comment type="caution">
    <text evidence="4">The sequence shown here is derived from an EMBL/GenBank/DDBJ whole genome shotgun (WGS) entry which is preliminary data.</text>
</comment>